<evidence type="ECO:0000259" key="2">
    <source>
        <dbReference type="Pfam" id="PF10419"/>
    </source>
</evidence>
<proteinExistence type="predicted"/>
<reference evidence="3" key="1">
    <citation type="submission" date="2021-06" db="EMBL/GenBank/DDBJ databases">
        <authorList>
            <person name="Kallberg Y."/>
            <person name="Tangrot J."/>
            <person name="Rosling A."/>
        </authorList>
    </citation>
    <scope>NUCLEOTIDE SEQUENCE</scope>
    <source>
        <strain evidence="3">MA453B</strain>
    </source>
</reference>
<gene>
    <name evidence="3" type="ORF">DERYTH_LOCUS14950</name>
</gene>
<name>A0A9N9IAP1_9GLOM</name>
<comment type="caution">
    <text evidence="3">The sequence shown here is derived from an EMBL/GenBank/DDBJ whole genome shotgun (WGS) entry which is preliminary data.</text>
</comment>
<dbReference type="AlphaFoldDB" id="A0A9N9IAP1"/>
<keyword evidence="4" id="KW-1185">Reference proteome</keyword>
<dbReference type="EMBL" id="CAJVPY010011670">
    <property type="protein sequence ID" value="CAG8728915.1"/>
    <property type="molecule type" value="Genomic_DNA"/>
</dbReference>
<protein>
    <submittedName>
        <fullName evidence="3">25130_t:CDS:1</fullName>
    </submittedName>
</protein>
<feature type="domain" description="Transcription factor TFIIIC triple barrel" evidence="2">
    <location>
        <begin position="24"/>
        <end position="90"/>
    </location>
</feature>
<feature type="compositionally biased region" description="Polar residues" evidence="1">
    <location>
        <begin position="1"/>
        <end position="13"/>
    </location>
</feature>
<accession>A0A9N9IAP1</accession>
<feature type="region of interest" description="Disordered" evidence="1">
    <location>
        <begin position="1"/>
        <end position="26"/>
    </location>
</feature>
<evidence type="ECO:0000313" key="4">
    <source>
        <dbReference type="Proteomes" id="UP000789405"/>
    </source>
</evidence>
<feature type="non-terminal residue" evidence="3">
    <location>
        <position position="1"/>
    </location>
</feature>
<dbReference type="OrthoDB" id="2427374at2759"/>
<dbReference type="Pfam" id="PF10419">
    <property type="entry name" value="TFIIIC_sub6"/>
    <property type="match status" value="1"/>
</dbReference>
<evidence type="ECO:0000313" key="3">
    <source>
        <dbReference type="EMBL" id="CAG8728915.1"/>
    </source>
</evidence>
<dbReference type="InterPro" id="IPR019481">
    <property type="entry name" value="TFIIIC_triple_barrel"/>
</dbReference>
<dbReference type="Gene3D" id="2.60.40.4370">
    <property type="match status" value="1"/>
</dbReference>
<evidence type="ECO:0000256" key="1">
    <source>
        <dbReference type="SAM" id="MobiDB-lite"/>
    </source>
</evidence>
<dbReference type="Proteomes" id="UP000789405">
    <property type="component" value="Unassembled WGS sequence"/>
</dbReference>
<organism evidence="3 4">
    <name type="scientific">Dentiscutata erythropus</name>
    <dbReference type="NCBI Taxonomy" id="1348616"/>
    <lineage>
        <taxon>Eukaryota</taxon>
        <taxon>Fungi</taxon>
        <taxon>Fungi incertae sedis</taxon>
        <taxon>Mucoromycota</taxon>
        <taxon>Glomeromycotina</taxon>
        <taxon>Glomeromycetes</taxon>
        <taxon>Diversisporales</taxon>
        <taxon>Gigasporaceae</taxon>
        <taxon>Dentiscutata</taxon>
    </lineage>
</organism>
<sequence length="256" mass="29130">HINDGNDNQDTDVSGSGGDGESEKIKEDVTYSLIGLETDNPRMRIGNMYFKGEYDESIGTDLVFCQEPENVCDFTEVVNVARQYITNTRLKVSPEDEAPFIVDHKETEKDKAFVLCPYFPSRKNPKETCHSGDHPEIICKANVDLLSKRRSLDFYSIAINYGAWETGQSQNKYVQECHAHVHLYFTTNAWNEVKKKISDLDILLKFDVRDFSGPNYLLQDCAELEDKRLRPAEHLLMLNAVSNLSLAVEKIEGNLI</sequence>